<dbReference type="PROSITE" id="PS00107">
    <property type="entry name" value="PROTEIN_KINASE_ATP"/>
    <property type="match status" value="1"/>
</dbReference>
<dbReference type="InterPro" id="IPR008271">
    <property type="entry name" value="Ser/Thr_kinase_AS"/>
</dbReference>
<dbReference type="InterPro" id="IPR017441">
    <property type="entry name" value="Protein_kinase_ATP_BS"/>
</dbReference>
<dbReference type="FunFam" id="1.10.510.10:FF:000193">
    <property type="entry name" value="Serine/threonine-protein kinase CTR1"/>
    <property type="match status" value="1"/>
</dbReference>
<keyword evidence="6" id="KW-0418">Kinase</keyword>
<dbReference type="PROSITE" id="PS00108">
    <property type="entry name" value="PROTEIN_KINASE_ST"/>
    <property type="match status" value="1"/>
</dbReference>
<gene>
    <name evidence="12" type="ORF">Lalb_Chr02g0148581</name>
</gene>
<keyword evidence="4" id="KW-0808">Transferase</keyword>
<dbReference type="GO" id="GO:0010182">
    <property type="term" value="P:sugar mediated signaling pathway"/>
    <property type="evidence" value="ECO:0007669"/>
    <property type="project" value="UniProtKB-ARBA"/>
</dbReference>
<dbReference type="FunFam" id="3.30.200.20:FF:000060">
    <property type="entry name" value="Serine/threonine-protein kinase isoform 1"/>
    <property type="match status" value="1"/>
</dbReference>
<dbReference type="InterPro" id="IPR000719">
    <property type="entry name" value="Prot_kinase_dom"/>
</dbReference>
<evidence type="ECO:0000313" key="12">
    <source>
        <dbReference type="EMBL" id="KAE9619000.1"/>
    </source>
</evidence>
<proteinExistence type="inferred from homology"/>
<evidence type="ECO:0000256" key="7">
    <source>
        <dbReference type="ARBA" id="ARBA00022840"/>
    </source>
</evidence>
<evidence type="ECO:0000256" key="6">
    <source>
        <dbReference type="ARBA" id="ARBA00022777"/>
    </source>
</evidence>
<dbReference type="PANTHER" id="PTHR23257">
    <property type="entry name" value="SERINE-THREONINE PROTEIN KINASE"/>
    <property type="match status" value="1"/>
</dbReference>
<dbReference type="PRINTS" id="PR00109">
    <property type="entry name" value="TYRKINASE"/>
</dbReference>
<dbReference type="Gene3D" id="1.10.510.10">
    <property type="entry name" value="Transferase(Phosphotransferase) domain 1"/>
    <property type="match status" value="1"/>
</dbReference>
<comment type="catalytic activity">
    <reaction evidence="8">
        <text>L-threonyl-[protein] + ATP = O-phospho-L-threonyl-[protein] + ADP + H(+)</text>
        <dbReference type="Rhea" id="RHEA:46608"/>
        <dbReference type="Rhea" id="RHEA-COMP:11060"/>
        <dbReference type="Rhea" id="RHEA-COMP:11605"/>
        <dbReference type="ChEBI" id="CHEBI:15378"/>
        <dbReference type="ChEBI" id="CHEBI:30013"/>
        <dbReference type="ChEBI" id="CHEBI:30616"/>
        <dbReference type="ChEBI" id="CHEBI:61977"/>
        <dbReference type="ChEBI" id="CHEBI:456216"/>
        <dbReference type="EC" id="2.7.11.1"/>
    </reaction>
</comment>
<dbReference type="PANTHER" id="PTHR23257:SF813">
    <property type="entry name" value="SERINE_THREONINE-PROTEIN KINASE EDR1"/>
    <property type="match status" value="1"/>
</dbReference>
<dbReference type="SMART" id="SM00220">
    <property type="entry name" value="S_TKc"/>
    <property type="match status" value="1"/>
</dbReference>
<dbReference type="GO" id="GO:0005524">
    <property type="term" value="F:ATP binding"/>
    <property type="evidence" value="ECO:0007669"/>
    <property type="project" value="UniProtKB-UniRule"/>
</dbReference>
<dbReference type="InterPro" id="IPR055164">
    <property type="entry name" value="EDR1/CTR1/ARMC3-like_pept-like"/>
</dbReference>
<keyword evidence="5" id="KW-0547">Nucleotide-binding</keyword>
<dbReference type="AlphaFoldDB" id="A0A6A4QYW0"/>
<dbReference type="InterPro" id="IPR011009">
    <property type="entry name" value="Kinase-like_dom_sf"/>
</dbReference>
<dbReference type="SUPFAM" id="SSF56112">
    <property type="entry name" value="Protein kinase-like (PK-like)"/>
    <property type="match status" value="1"/>
</dbReference>
<evidence type="ECO:0000256" key="10">
    <source>
        <dbReference type="SAM" id="MobiDB-lite"/>
    </source>
</evidence>
<keyword evidence="3" id="KW-0723">Serine/threonine-protein kinase</keyword>
<dbReference type="PROSITE" id="PS50011">
    <property type="entry name" value="PROTEIN_KINASE_DOM"/>
    <property type="match status" value="1"/>
</dbReference>
<dbReference type="InterPro" id="IPR001245">
    <property type="entry name" value="Ser-Thr/Tyr_kinase_cat_dom"/>
</dbReference>
<evidence type="ECO:0000256" key="8">
    <source>
        <dbReference type="ARBA" id="ARBA00047899"/>
    </source>
</evidence>
<keyword evidence="13" id="KW-1185">Reference proteome</keyword>
<comment type="catalytic activity">
    <reaction evidence="9">
        <text>L-seryl-[protein] + ATP = O-phospho-L-seryl-[protein] + ADP + H(+)</text>
        <dbReference type="Rhea" id="RHEA:17989"/>
        <dbReference type="Rhea" id="RHEA-COMP:9863"/>
        <dbReference type="Rhea" id="RHEA-COMP:11604"/>
        <dbReference type="ChEBI" id="CHEBI:15378"/>
        <dbReference type="ChEBI" id="CHEBI:29999"/>
        <dbReference type="ChEBI" id="CHEBI:30616"/>
        <dbReference type="ChEBI" id="CHEBI:83421"/>
        <dbReference type="ChEBI" id="CHEBI:456216"/>
        <dbReference type="EC" id="2.7.11.1"/>
    </reaction>
</comment>
<organism evidence="12 13">
    <name type="scientific">Lupinus albus</name>
    <name type="common">White lupine</name>
    <name type="synonym">Lupinus termis</name>
    <dbReference type="NCBI Taxonomy" id="3870"/>
    <lineage>
        <taxon>Eukaryota</taxon>
        <taxon>Viridiplantae</taxon>
        <taxon>Streptophyta</taxon>
        <taxon>Embryophyta</taxon>
        <taxon>Tracheophyta</taxon>
        <taxon>Spermatophyta</taxon>
        <taxon>Magnoliopsida</taxon>
        <taxon>eudicotyledons</taxon>
        <taxon>Gunneridae</taxon>
        <taxon>Pentapetalae</taxon>
        <taxon>rosids</taxon>
        <taxon>fabids</taxon>
        <taxon>Fabales</taxon>
        <taxon>Fabaceae</taxon>
        <taxon>Papilionoideae</taxon>
        <taxon>50 kb inversion clade</taxon>
        <taxon>genistoids sensu lato</taxon>
        <taxon>core genistoids</taxon>
        <taxon>Genisteae</taxon>
        <taxon>Lupinus</taxon>
    </lineage>
</organism>
<dbReference type="Proteomes" id="UP000447434">
    <property type="component" value="Chromosome 2"/>
</dbReference>
<evidence type="ECO:0000259" key="11">
    <source>
        <dbReference type="PROSITE" id="PS50011"/>
    </source>
</evidence>
<reference evidence="13" key="1">
    <citation type="journal article" date="2020" name="Nat. Commun.">
        <title>Genome sequence of the cluster root forming white lupin.</title>
        <authorList>
            <person name="Hufnagel B."/>
            <person name="Marques A."/>
            <person name="Soriano A."/>
            <person name="Marques L."/>
            <person name="Divol F."/>
            <person name="Doumas P."/>
            <person name="Sallet E."/>
            <person name="Mancinotti D."/>
            <person name="Carrere S."/>
            <person name="Marande W."/>
            <person name="Arribat S."/>
            <person name="Keller J."/>
            <person name="Huneau C."/>
            <person name="Blein T."/>
            <person name="Aime D."/>
            <person name="Laguerre M."/>
            <person name="Taylor J."/>
            <person name="Schubert V."/>
            <person name="Nelson M."/>
            <person name="Geu-Flores F."/>
            <person name="Crespi M."/>
            <person name="Gallardo-Guerrero K."/>
            <person name="Delaux P.-M."/>
            <person name="Salse J."/>
            <person name="Berges H."/>
            <person name="Guyot R."/>
            <person name="Gouzy J."/>
            <person name="Peret B."/>
        </authorList>
    </citation>
    <scope>NUCLEOTIDE SEQUENCE [LARGE SCALE GENOMIC DNA]</scope>
    <source>
        <strain evidence="13">cv. Amiga</strain>
    </source>
</reference>
<comment type="similarity">
    <text evidence="1">Belongs to the protein kinase superfamily. TKL Ser/Thr protein kinase family. RAF subfamily.</text>
</comment>
<name>A0A6A4QYW0_LUPAL</name>
<comment type="caution">
    <text evidence="12">The sequence shown here is derived from an EMBL/GenBank/DDBJ whole genome shotgun (WGS) entry which is preliminary data.</text>
</comment>
<dbReference type="CDD" id="cd13999">
    <property type="entry name" value="STKc_MAP3K-like"/>
    <property type="match status" value="1"/>
</dbReference>
<dbReference type="Pfam" id="PF07714">
    <property type="entry name" value="PK_Tyr_Ser-Thr"/>
    <property type="match status" value="1"/>
</dbReference>
<dbReference type="GO" id="GO:0004674">
    <property type="term" value="F:protein serine/threonine kinase activity"/>
    <property type="evidence" value="ECO:0007669"/>
    <property type="project" value="UniProtKB-KW"/>
</dbReference>
<evidence type="ECO:0000256" key="3">
    <source>
        <dbReference type="ARBA" id="ARBA00022527"/>
    </source>
</evidence>
<dbReference type="GO" id="GO:0005737">
    <property type="term" value="C:cytoplasm"/>
    <property type="evidence" value="ECO:0007669"/>
    <property type="project" value="TreeGrafter"/>
</dbReference>
<dbReference type="OrthoDB" id="7537227at2759"/>
<dbReference type="Pfam" id="PF14381">
    <property type="entry name" value="EDR1_CTR1_ARMC3_pept"/>
    <property type="match status" value="1"/>
</dbReference>
<evidence type="ECO:0000313" key="13">
    <source>
        <dbReference type="Proteomes" id="UP000447434"/>
    </source>
</evidence>
<feature type="compositionally biased region" description="Basic and acidic residues" evidence="10">
    <location>
        <begin position="1"/>
        <end position="12"/>
    </location>
</feature>
<dbReference type="EMBL" id="WOCE01000002">
    <property type="protein sequence ID" value="KAE9619000.1"/>
    <property type="molecule type" value="Genomic_DNA"/>
</dbReference>
<sequence>MTERGGKRERMKNIFKKLHIGSNNNNNDPHRSNETAPPVPSPLFSADNRTVRNTTPSPATASPSSSPSTAASVPSAAATTPAMNRQDFISSEEEFQMQLALAISASNSEFRDDPEKDQIHAATLLSLGGRQIDSARNKDDVAEALSRHYWEYNVLDYEEKVINGFYDVYGLNTDSSMLGKIPSLADLEADPGSSTFEVVIVNQTIDPALEEIVQIAQCIALDCPVTEVGILVQRLAELVTSHMGGPVKDANIILARWTERSTELRTSLHTSVLPLGSLNIGLSRHRALLFKVLADNIKMPCRLVKGSHYTGVEDDAVNIIKVEDEREFLVDLMAAPGTLIPVDISSTKDSACKSYNPKILPSLPSTKETEFSYSRPIPSLGEGSSQNPVINGHPQSWNGKSYFEKPDYMPFNIDLSRDTGIGPSKIPNEGTPNKVEDLSPSSCIPLYKGSLGMNAVGDGTRLNVNVVPYAQDSLNDSQSLFADLNPFQIKGTGKISVHNKHAKNKAPELQNTRNNTVSGRPLWKNQYAYNEFPRKTNHNPNEYNPSLLVSNSSSVYENIDLGSSKASYNSHVNNGINARTLAEVTSSESPSAATELRQIDDPNANYNMEDLRNSQNGMVEVAKEHENIEIRHQEQRKRTHDRFMSSNLKLKDPEIESPSSLIDSISNRIDLDDVDVGKCEIPWEDLVIGERIGLGSYGEVYHADWNGTEVAVKKFLDQDFSGAALSEFKREVRIMRRLRHPNVVLFMGAVTRPPNLSIISEFIPRGSLYRILHRPNCQIDEKRRIKMALDVARGMNCLHTSNPTIVHRDLKSPNLLVDKNWNVKVCDFGLSRLKHNTFLSSKSTAGTPEWMAPEVLRNEPSNEKCDVYSFGVILWELATLRLPWTGMNPMQVVGAVGFQNRRLDIPKEVDPLVARIIWECWQQDPNLRPSFAQLTVALKPLQCLVIPSSQDQIASPLPQEIYVNSTP</sequence>
<evidence type="ECO:0000256" key="1">
    <source>
        <dbReference type="ARBA" id="ARBA00010507"/>
    </source>
</evidence>
<dbReference type="GO" id="GO:0006950">
    <property type="term" value="P:response to stress"/>
    <property type="evidence" value="ECO:0007669"/>
    <property type="project" value="UniProtKB-ARBA"/>
</dbReference>
<feature type="region of interest" description="Disordered" evidence="10">
    <location>
        <begin position="1"/>
        <end position="81"/>
    </location>
</feature>
<evidence type="ECO:0000256" key="9">
    <source>
        <dbReference type="ARBA" id="ARBA00048679"/>
    </source>
</evidence>
<feature type="compositionally biased region" description="Low complexity" evidence="10">
    <location>
        <begin position="54"/>
        <end position="81"/>
    </location>
</feature>
<dbReference type="EC" id="2.7.11.1" evidence="2"/>
<protein>
    <recommendedName>
        <fullName evidence="2">non-specific serine/threonine protein kinase</fullName>
        <ecNumber evidence="2">2.7.11.1</ecNumber>
    </recommendedName>
</protein>
<evidence type="ECO:0000256" key="4">
    <source>
        <dbReference type="ARBA" id="ARBA00022679"/>
    </source>
</evidence>
<accession>A0A6A4QYW0</accession>
<dbReference type="InterPro" id="IPR050167">
    <property type="entry name" value="Ser_Thr_protein_kinase"/>
</dbReference>
<feature type="domain" description="Protein kinase" evidence="11">
    <location>
        <begin position="686"/>
        <end position="942"/>
    </location>
</feature>
<evidence type="ECO:0000256" key="2">
    <source>
        <dbReference type="ARBA" id="ARBA00012513"/>
    </source>
</evidence>
<dbReference type="Gene3D" id="3.30.200.20">
    <property type="entry name" value="Phosphorylase Kinase, domain 1"/>
    <property type="match status" value="1"/>
</dbReference>
<evidence type="ECO:0000256" key="5">
    <source>
        <dbReference type="ARBA" id="ARBA00022741"/>
    </source>
</evidence>
<keyword evidence="7" id="KW-0067">ATP-binding</keyword>